<accession>A0ABQ2K8K7</accession>
<dbReference type="PRINTS" id="PR00039">
    <property type="entry name" value="HTHLYSR"/>
</dbReference>
<feature type="domain" description="HTH lysR-type" evidence="1">
    <location>
        <begin position="1"/>
        <end position="57"/>
    </location>
</feature>
<dbReference type="InterPro" id="IPR036388">
    <property type="entry name" value="WH-like_DNA-bd_sf"/>
</dbReference>
<dbReference type="PROSITE" id="PS50931">
    <property type="entry name" value="HTH_LYSR"/>
    <property type="match status" value="1"/>
</dbReference>
<comment type="caution">
    <text evidence="2">The sequence shown here is derived from an EMBL/GenBank/DDBJ whole genome shotgun (WGS) entry which is preliminary data.</text>
</comment>
<dbReference type="InterPro" id="IPR036390">
    <property type="entry name" value="WH_DNA-bd_sf"/>
</dbReference>
<proteinExistence type="predicted"/>
<dbReference type="PANTHER" id="PTHR30419:SF31">
    <property type="entry name" value="BLR3139 PROTEIN"/>
    <property type="match status" value="1"/>
</dbReference>
<dbReference type="InterPro" id="IPR050950">
    <property type="entry name" value="HTH-type_LysR_regulators"/>
</dbReference>
<dbReference type="InterPro" id="IPR000847">
    <property type="entry name" value="LysR_HTH_N"/>
</dbReference>
<dbReference type="Pfam" id="PF00126">
    <property type="entry name" value="HTH_1"/>
    <property type="match status" value="1"/>
</dbReference>
<reference evidence="3" key="1">
    <citation type="journal article" date="2019" name="Int. J. Syst. Evol. Microbiol.">
        <title>The Global Catalogue of Microorganisms (GCM) 10K type strain sequencing project: providing services to taxonomists for standard genome sequencing and annotation.</title>
        <authorList>
            <consortium name="The Broad Institute Genomics Platform"/>
            <consortium name="The Broad Institute Genome Sequencing Center for Infectious Disease"/>
            <person name="Wu L."/>
            <person name="Ma J."/>
        </authorList>
    </citation>
    <scope>NUCLEOTIDE SEQUENCE [LARGE SCALE GENOMIC DNA]</scope>
    <source>
        <strain evidence="3">CGMCC 4.7329</strain>
    </source>
</reference>
<evidence type="ECO:0000313" key="3">
    <source>
        <dbReference type="Proteomes" id="UP000658127"/>
    </source>
</evidence>
<dbReference type="EMBL" id="BMNE01000001">
    <property type="protein sequence ID" value="GGN71760.1"/>
    <property type="molecule type" value="Genomic_DNA"/>
</dbReference>
<evidence type="ECO:0000313" key="2">
    <source>
        <dbReference type="EMBL" id="GGN71760.1"/>
    </source>
</evidence>
<keyword evidence="3" id="KW-1185">Reference proteome</keyword>
<dbReference type="Proteomes" id="UP000658127">
    <property type="component" value="Unassembled WGS sequence"/>
</dbReference>
<protein>
    <recommendedName>
        <fullName evidence="1">HTH lysR-type domain-containing protein</fullName>
    </recommendedName>
</protein>
<dbReference type="SUPFAM" id="SSF46785">
    <property type="entry name" value="Winged helix' DNA-binding domain"/>
    <property type="match status" value="1"/>
</dbReference>
<name>A0ABQ2K8K7_9NOCA</name>
<gene>
    <name evidence="2" type="ORF">GCM10011610_12360</name>
</gene>
<sequence length="108" mass="12012">MLFRQLEYFVALARERHFARAAAACYVSQPALSEAIRELEHELGVPLVRRGRTFEGLTLEGERLVLWPGGFSPTALVTAVAEPASVLTTALDRTARELDFATLDRIQL</sequence>
<dbReference type="Gene3D" id="1.10.10.10">
    <property type="entry name" value="Winged helix-like DNA-binding domain superfamily/Winged helix DNA-binding domain"/>
    <property type="match status" value="1"/>
</dbReference>
<organism evidence="2 3">
    <name type="scientific">Nocardia rhizosphaerihabitans</name>
    <dbReference type="NCBI Taxonomy" id="1691570"/>
    <lineage>
        <taxon>Bacteria</taxon>
        <taxon>Bacillati</taxon>
        <taxon>Actinomycetota</taxon>
        <taxon>Actinomycetes</taxon>
        <taxon>Mycobacteriales</taxon>
        <taxon>Nocardiaceae</taxon>
        <taxon>Nocardia</taxon>
    </lineage>
</organism>
<evidence type="ECO:0000259" key="1">
    <source>
        <dbReference type="PROSITE" id="PS50931"/>
    </source>
</evidence>
<dbReference type="PANTHER" id="PTHR30419">
    <property type="entry name" value="HTH-TYPE TRANSCRIPTIONAL REGULATOR YBHD"/>
    <property type="match status" value="1"/>
</dbReference>